<dbReference type="GO" id="GO:0016491">
    <property type="term" value="F:oxidoreductase activity"/>
    <property type="evidence" value="ECO:0007669"/>
    <property type="project" value="InterPro"/>
</dbReference>
<evidence type="ECO:0000313" key="4">
    <source>
        <dbReference type="Proteomes" id="UP000027920"/>
    </source>
</evidence>
<sequence length="107" mass="11886">MPFHATVLYPNDDDITFDMDYYLSKHMPLVQEKFGPHGLRRWEITEYGPGGDGAKPAYHVQAMLVFDSQEDLGKALGSEDAKPVFADIPNFTNKQPVLMGGNVVGKT</sequence>
<dbReference type="AlphaFoldDB" id="A0A072P3G5"/>
<feature type="domain" description="EthD" evidence="2">
    <location>
        <begin position="19"/>
        <end position="94"/>
    </location>
</feature>
<proteinExistence type="inferred from homology"/>
<dbReference type="EMBL" id="AMGV01000012">
    <property type="protein sequence ID" value="KEF53783.1"/>
    <property type="molecule type" value="Genomic_DNA"/>
</dbReference>
<dbReference type="Proteomes" id="UP000027920">
    <property type="component" value="Unassembled WGS sequence"/>
</dbReference>
<dbReference type="PANTHER" id="PTHR40260">
    <property type="entry name" value="BLR8190 PROTEIN"/>
    <property type="match status" value="1"/>
</dbReference>
<dbReference type="STRING" id="1182545.A0A072P3G5"/>
<dbReference type="GeneID" id="25285089"/>
<evidence type="ECO:0000256" key="1">
    <source>
        <dbReference type="ARBA" id="ARBA00005986"/>
    </source>
</evidence>
<keyword evidence="4" id="KW-1185">Reference proteome</keyword>
<comment type="caution">
    <text evidence="3">The sequence shown here is derived from an EMBL/GenBank/DDBJ whole genome shotgun (WGS) entry which is preliminary data.</text>
</comment>
<dbReference type="NCBIfam" id="TIGR02118">
    <property type="entry name" value="EthD family reductase"/>
    <property type="match status" value="1"/>
</dbReference>
<dbReference type="InterPro" id="IPR009799">
    <property type="entry name" value="EthD_dom"/>
</dbReference>
<dbReference type="PANTHER" id="PTHR40260:SF2">
    <property type="entry name" value="BLR8190 PROTEIN"/>
    <property type="match status" value="1"/>
</dbReference>
<dbReference type="SUPFAM" id="SSF54909">
    <property type="entry name" value="Dimeric alpha+beta barrel"/>
    <property type="match status" value="1"/>
</dbReference>
<evidence type="ECO:0000259" key="2">
    <source>
        <dbReference type="Pfam" id="PF07110"/>
    </source>
</evidence>
<dbReference type="Gene3D" id="3.30.70.100">
    <property type="match status" value="1"/>
</dbReference>
<dbReference type="InterPro" id="IPR011008">
    <property type="entry name" value="Dimeric_a/b-barrel"/>
</dbReference>
<name>A0A072P3G5_9EURO</name>
<dbReference type="Pfam" id="PF07110">
    <property type="entry name" value="EthD"/>
    <property type="match status" value="1"/>
</dbReference>
<dbReference type="VEuPathDB" id="FungiDB:A1O9_10184"/>
<organism evidence="3 4">
    <name type="scientific">Exophiala aquamarina CBS 119918</name>
    <dbReference type="NCBI Taxonomy" id="1182545"/>
    <lineage>
        <taxon>Eukaryota</taxon>
        <taxon>Fungi</taxon>
        <taxon>Dikarya</taxon>
        <taxon>Ascomycota</taxon>
        <taxon>Pezizomycotina</taxon>
        <taxon>Eurotiomycetes</taxon>
        <taxon>Chaetothyriomycetidae</taxon>
        <taxon>Chaetothyriales</taxon>
        <taxon>Herpotrichiellaceae</taxon>
        <taxon>Exophiala</taxon>
    </lineage>
</organism>
<gene>
    <name evidence="3" type="ORF">A1O9_10184</name>
</gene>
<evidence type="ECO:0000313" key="3">
    <source>
        <dbReference type="EMBL" id="KEF53783.1"/>
    </source>
</evidence>
<dbReference type="RefSeq" id="XP_013256373.1">
    <property type="nucleotide sequence ID" value="XM_013400919.1"/>
</dbReference>
<accession>A0A072P3G5</accession>
<comment type="similarity">
    <text evidence="1">Belongs to the tpcK family.</text>
</comment>
<protein>
    <recommendedName>
        <fullName evidence="2">EthD domain-containing protein</fullName>
    </recommendedName>
</protein>
<dbReference type="OrthoDB" id="4892971at2759"/>
<reference evidence="3 4" key="1">
    <citation type="submission" date="2013-03" db="EMBL/GenBank/DDBJ databases">
        <title>The Genome Sequence of Exophiala aquamarina CBS 119918.</title>
        <authorList>
            <consortium name="The Broad Institute Genomics Platform"/>
            <person name="Cuomo C."/>
            <person name="de Hoog S."/>
            <person name="Gorbushina A."/>
            <person name="Walker B."/>
            <person name="Young S.K."/>
            <person name="Zeng Q."/>
            <person name="Gargeya S."/>
            <person name="Fitzgerald M."/>
            <person name="Haas B."/>
            <person name="Abouelleil A."/>
            <person name="Allen A.W."/>
            <person name="Alvarado L."/>
            <person name="Arachchi H.M."/>
            <person name="Berlin A.M."/>
            <person name="Chapman S.B."/>
            <person name="Gainer-Dewar J."/>
            <person name="Goldberg J."/>
            <person name="Griggs A."/>
            <person name="Gujja S."/>
            <person name="Hansen M."/>
            <person name="Howarth C."/>
            <person name="Imamovic A."/>
            <person name="Ireland A."/>
            <person name="Larimer J."/>
            <person name="McCowan C."/>
            <person name="Murphy C."/>
            <person name="Pearson M."/>
            <person name="Poon T.W."/>
            <person name="Priest M."/>
            <person name="Roberts A."/>
            <person name="Saif S."/>
            <person name="Shea T."/>
            <person name="Sisk P."/>
            <person name="Sykes S."/>
            <person name="Wortman J."/>
            <person name="Nusbaum C."/>
            <person name="Birren B."/>
        </authorList>
    </citation>
    <scope>NUCLEOTIDE SEQUENCE [LARGE SCALE GENOMIC DNA]</scope>
    <source>
        <strain evidence="3 4">CBS 119918</strain>
    </source>
</reference>
<dbReference type="HOGENOM" id="CLU_115019_1_2_1"/>